<feature type="domain" description="Threonyl/alanyl tRNA synthetase SAD" evidence="4">
    <location>
        <begin position="103"/>
        <end position="147"/>
    </location>
</feature>
<dbReference type="GO" id="GO:0043039">
    <property type="term" value="P:tRNA aminoacylation"/>
    <property type="evidence" value="ECO:0007669"/>
    <property type="project" value="InterPro"/>
</dbReference>
<evidence type="ECO:0000256" key="2">
    <source>
        <dbReference type="ARBA" id="ARBA00022723"/>
    </source>
</evidence>
<dbReference type="PANTHER" id="PTHR43462">
    <property type="entry name" value="ALANYL-TRNA EDITING PROTEIN"/>
    <property type="match status" value="1"/>
</dbReference>
<sequence>MLEPLNTPKKDYYSPSHTAEHILNQTMIRMFGTNRSVSNHIEKKKSKCDYLIDRDLSKAELEALENEVNIIISQRLDVTECFVKRDETTLDLSKLPQEAGDLVRVISVGDYDHCPCIGEHVENTSEIGTFKIISSEYNSQSQILRIRWKLSFFYSE</sequence>
<dbReference type="EC" id="6.1.1.7" evidence="5"/>
<dbReference type="AlphaFoldDB" id="A0A645B1F3"/>
<gene>
    <name evidence="5" type="primary">alaS_35</name>
    <name evidence="5" type="ORF">SDC9_106069</name>
</gene>
<dbReference type="GO" id="GO:0005524">
    <property type="term" value="F:ATP binding"/>
    <property type="evidence" value="ECO:0007669"/>
    <property type="project" value="InterPro"/>
</dbReference>
<evidence type="ECO:0000256" key="1">
    <source>
        <dbReference type="ARBA" id="ARBA00001947"/>
    </source>
</evidence>
<name>A0A645B1F3_9ZZZZ</name>
<dbReference type="InterPro" id="IPR051335">
    <property type="entry name" value="Alanyl-tRNA_Editing_Enzymes"/>
</dbReference>
<dbReference type="InterPro" id="IPR012947">
    <property type="entry name" value="tRNA_SAD"/>
</dbReference>
<dbReference type="GO" id="GO:0004813">
    <property type="term" value="F:alanine-tRNA ligase activity"/>
    <property type="evidence" value="ECO:0007669"/>
    <property type="project" value="UniProtKB-EC"/>
</dbReference>
<comment type="cofactor">
    <cofactor evidence="1">
        <name>Zn(2+)</name>
        <dbReference type="ChEBI" id="CHEBI:29105"/>
    </cofactor>
</comment>
<dbReference type="Gene3D" id="3.30.980.10">
    <property type="entry name" value="Threonyl-trna Synthetase, Chain A, domain 2"/>
    <property type="match status" value="1"/>
</dbReference>
<dbReference type="SUPFAM" id="SSF55186">
    <property type="entry name" value="ThrRS/AlaRS common domain"/>
    <property type="match status" value="1"/>
</dbReference>
<dbReference type="PANTHER" id="PTHR43462:SF1">
    <property type="entry name" value="ALANYL-TRNA EDITING PROTEIN AARSD1"/>
    <property type="match status" value="1"/>
</dbReference>
<protein>
    <submittedName>
        <fullName evidence="5">Alanine--tRNA ligase</fullName>
        <ecNumber evidence="5">6.1.1.7</ecNumber>
    </submittedName>
</protein>
<keyword evidence="2" id="KW-0479">Metal-binding</keyword>
<dbReference type="GO" id="GO:0002161">
    <property type="term" value="F:aminoacyl-tRNA deacylase activity"/>
    <property type="evidence" value="ECO:0007669"/>
    <property type="project" value="UniProtKB-ARBA"/>
</dbReference>
<reference evidence="5" key="1">
    <citation type="submission" date="2019-08" db="EMBL/GenBank/DDBJ databases">
        <authorList>
            <person name="Kucharzyk K."/>
            <person name="Murdoch R.W."/>
            <person name="Higgins S."/>
            <person name="Loffler F."/>
        </authorList>
    </citation>
    <scope>NUCLEOTIDE SEQUENCE</scope>
</reference>
<evidence type="ECO:0000259" key="4">
    <source>
        <dbReference type="SMART" id="SM00863"/>
    </source>
</evidence>
<accession>A0A645B1F3</accession>
<keyword evidence="5" id="KW-0436">Ligase</keyword>
<comment type="caution">
    <text evidence="5">The sequence shown here is derived from an EMBL/GenBank/DDBJ whole genome shotgun (WGS) entry which is preliminary data.</text>
</comment>
<proteinExistence type="predicted"/>
<keyword evidence="3" id="KW-0862">Zinc</keyword>
<evidence type="ECO:0000313" key="5">
    <source>
        <dbReference type="EMBL" id="MPM59229.1"/>
    </source>
</evidence>
<dbReference type="InterPro" id="IPR018163">
    <property type="entry name" value="Thr/Ala-tRNA-synth_IIc_edit"/>
</dbReference>
<organism evidence="5">
    <name type="scientific">bioreactor metagenome</name>
    <dbReference type="NCBI Taxonomy" id="1076179"/>
    <lineage>
        <taxon>unclassified sequences</taxon>
        <taxon>metagenomes</taxon>
        <taxon>ecological metagenomes</taxon>
    </lineage>
</organism>
<evidence type="ECO:0000256" key="3">
    <source>
        <dbReference type="ARBA" id="ARBA00022833"/>
    </source>
</evidence>
<dbReference type="EMBL" id="VSSQ01017187">
    <property type="protein sequence ID" value="MPM59229.1"/>
    <property type="molecule type" value="Genomic_DNA"/>
</dbReference>
<dbReference type="GO" id="GO:0046872">
    <property type="term" value="F:metal ion binding"/>
    <property type="evidence" value="ECO:0007669"/>
    <property type="project" value="UniProtKB-KW"/>
</dbReference>
<dbReference type="Pfam" id="PF07973">
    <property type="entry name" value="tRNA_SAD"/>
    <property type="match status" value="1"/>
</dbReference>
<dbReference type="SMART" id="SM00863">
    <property type="entry name" value="tRNA_SAD"/>
    <property type="match status" value="1"/>
</dbReference>